<name>A0A2T4JXU9_9RHOB</name>
<dbReference type="Proteomes" id="UP000241010">
    <property type="component" value="Unassembled WGS sequence"/>
</dbReference>
<accession>A0A2T4JXU9</accession>
<organism evidence="1 2">
    <name type="scientific">Cereibacter changlensis JA139</name>
    <dbReference type="NCBI Taxonomy" id="1188249"/>
    <lineage>
        <taxon>Bacteria</taxon>
        <taxon>Pseudomonadati</taxon>
        <taxon>Pseudomonadota</taxon>
        <taxon>Alphaproteobacteria</taxon>
        <taxon>Rhodobacterales</taxon>
        <taxon>Paracoccaceae</taxon>
        <taxon>Cereibacter</taxon>
    </lineage>
</organism>
<dbReference type="EMBL" id="PZKG01000016">
    <property type="protein sequence ID" value="PTE22740.1"/>
    <property type="molecule type" value="Genomic_DNA"/>
</dbReference>
<gene>
    <name evidence="1" type="ORF">C5F48_05760</name>
</gene>
<dbReference type="AlphaFoldDB" id="A0A2T4JXU9"/>
<proteinExistence type="predicted"/>
<evidence type="ECO:0000313" key="2">
    <source>
        <dbReference type="Proteomes" id="UP000241010"/>
    </source>
</evidence>
<evidence type="ECO:0000313" key="1">
    <source>
        <dbReference type="EMBL" id="PTE22740.1"/>
    </source>
</evidence>
<protein>
    <submittedName>
        <fullName evidence="1">Uncharacterized protein</fullName>
    </submittedName>
</protein>
<comment type="caution">
    <text evidence="1">The sequence shown here is derived from an EMBL/GenBank/DDBJ whole genome shotgun (WGS) entry which is preliminary data.</text>
</comment>
<keyword evidence="2" id="KW-1185">Reference proteome</keyword>
<reference evidence="1 2" key="1">
    <citation type="submission" date="2018-03" db="EMBL/GenBank/DDBJ databases">
        <title>Cereibacter changlensis.</title>
        <authorList>
            <person name="Meyer T.E."/>
            <person name="Miller S."/>
            <person name="Lodha T."/>
            <person name="Gandham S."/>
            <person name="Chintalapati S."/>
            <person name="Chintalapati V.R."/>
        </authorList>
    </citation>
    <scope>NUCLEOTIDE SEQUENCE [LARGE SCALE GENOMIC DNA]</scope>
    <source>
        <strain evidence="1 2">JA139</strain>
    </source>
</reference>
<sequence length="117" mass="11914">MTAPSQEAALQALLQRAAGQVRLLGGRTQGIEEAVGAAVSEGFDAGPLRERLQALDGLVQALTGMADYLDGLAEAVEPALRIDPAAALGRVRQRDLARGLAGEGGGEGSDPGSADFF</sequence>
<dbReference type="RefSeq" id="WP_107662957.1">
    <property type="nucleotide sequence ID" value="NZ_PZKG01000016.1"/>
</dbReference>